<comment type="caution">
    <text evidence="2">The sequence shown here is derived from an EMBL/GenBank/DDBJ whole genome shotgun (WGS) entry which is preliminary data.</text>
</comment>
<dbReference type="Proteomes" id="UP000562682">
    <property type="component" value="Unassembled WGS sequence"/>
</dbReference>
<feature type="compositionally biased region" description="Polar residues" evidence="1">
    <location>
        <begin position="104"/>
        <end position="115"/>
    </location>
</feature>
<accession>A0A8H5X1I9</accession>
<organism evidence="2 3">
    <name type="scientific">Fusarium denticulatum</name>
    <dbReference type="NCBI Taxonomy" id="48507"/>
    <lineage>
        <taxon>Eukaryota</taxon>
        <taxon>Fungi</taxon>
        <taxon>Dikarya</taxon>
        <taxon>Ascomycota</taxon>
        <taxon>Pezizomycotina</taxon>
        <taxon>Sordariomycetes</taxon>
        <taxon>Hypocreomycetidae</taxon>
        <taxon>Hypocreales</taxon>
        <taxon>Nectriaceae</taxon>
        <taxon>Fusarium</taxon>
        <taxon>Fusarium fujikuroi species complex</taxon>
    </lineage>
</organism>
<evidence type="ECO:0000313" key="2">
    <source>
        <dbReference type="EMBL" id="KAF5679891.1"/>
    </source>
</evidence>
<feature type="region of interest" description="Disordered" evidence="1">
    <location>
        <begin position="1"/>
        <end position="37"/>
    </location>
</feature>
<sequence>MDGSADALIARVQQRPRQSPKANRPHAIHRPWSVPETSDFYNHQTRCACDEDDNGPTAIDEFRAINDAPSKSAPATQVPFTNERPNGESERATDEYDGRRRSRNTATTQSRPPATLISTHDDRLRYEQVTTSTILTQLRTTDLQCSYMLYIFLHGQQSYHIALGHRGKGGSLWQWAVGCAMFSFLSCRQSTLPSLMRAM</sequence>
<feature type="compositionally biased region" description="Basic and acidic residues" evidence="1">
    <location>
        <begin position="85"/>
        <end position="99"/>
    </location>
</feature>
<gene>
    <name evidence="2" type="ORF">FDENT_8605</name>
</gene>
<proteinExistence type="predicted"/>
<reference evidence="2 3" key="1">
    <citation type="submission" date="2020-05" db="EMBL/GenBank/DDBJ databases">
        <title>Identification and distribution of gene clusters putatively required for synthesis of sphingolipid metabolism inhibitors in phylogenetically diverse species of the filamentous fungus Fusarium.</title>
        <authorList>
            <person name="Kim H.-S."/>
            <person name="Busman M."/>
            <person name="Brown D.W."/>
            <person name="Divon H."/>
            <person name="Uhlig S."/>
            <person name="Proctor R.H."/>
        </authorList>
    </citation>
    <scope>NUCLEOTIDE SEQUENCE [LARGE SCALE GENOMIC DNA]</scope>
    <source>
        <strain evidence="2 3">NRRL 25311</strain>
    </source>
</reference>
<protein>
    <submittedName>
        <fullName evidence="2">Uncharacterized protein</fullName>
    </submittedName>
</protein>
<name>A0A8H5X1I9_9HYPO</name>
<dbReference type="EMBL" id="JAAOAK010000251">
    <property type="protein sequence ID" value="KAF5679891.1"/>
    <property type="molecule type" value="Genomic_DNA"/>
</dbReference>
<evidence type="ECO:0000313" key="3">
    <source>
        <dbReference type="Proteomes" id="UP000562682"/>
    </source>
</evidence>
<evidence type="ECO:0000256" key="1">
    <source>
        <dbReference type="SAM" id="MobiDB-lite"/>
    </source>
</evidence>
<dbReference type="AlphaFoldDB" id="A0A8H5X1I9"/>
<feature type="region of interest" description="Disordered" evidence="1">
    <location>
        <begin position="65"/>
        <end position="115"/>
    </location>
</feature>
<feature type="compositionally biased region" description="Polar residues" evidence="1">
    <location>
        <begin position="73"/>
        <end position="84"/>
    </location>
</feature>
<keyword evidence="3" id="KW-1185">Reference proteome</keyword>